<proteinExistence type="predicted"/>
<dbReference type="EMBL" id="JBHFAB010000013">
    <property type="protein sequence ID" value="MFC1418720.1"/>
    <property type="molecule type" value="Genomic_DNA"/>
</dbReference>
<reference evidence="1 2" key="1">
    <citation type="submission" date="2024-09" db="EMBL/GenBank/DDBJ databases">
        <authorList>
            <person name="Lee S.D."/>
        </authorList>
    </citation>
    <scope>NUCLEOTIDE SEQUENCE [LARGE SCALE GENOMIC DNA]</scope>
    <source>
        <strain evidence="1 2">N8-3</strain>
    </source>
</reference>
<comment type="caution">
    <text evidence="1">The sequence shown here is derived from an EMBL/GenBank/DDBJ whole genome shotgun (WGS) entry which is preliminary data.</text>
</comment>
<keyword evidence="2" id="KW-1185">Reference proteome</keyword>
<gene>
    <name evidence="1" type="ORF">ACEZDE_19085</name>
</gene>
<name>A0ABV6VY81_9ACTN</name>
<organism evidence="1 2">
    <name type="scientific">Streptacidiphilus cavernicola</name>
    <dbReference type="NCBI Taxonomy" id="3342716"/>
    <lineage>
        <taxon>Bacteria</taxon>
        <taxon>Bacillati</taxon>
        <taxon>Actinomycetota</taxon>
        <taxon>Actinomycetes</taxon>
        <taxon>Kitasatosporales</taxon>
        <taxon>Streptomycetaceae</taxon>
        <taxon>Streptacidiphilus</taxon>
    </lineage>
</organism>
<protein>
    <submittedName>
        <fullName evidence="1">Uncharacterized protein</fullName>
    </submittedName>
</protein>
<sequence>MALQITAAGQIHLKRWVQELQDDLADVLACHQCGADQDLTLVVEDEEVRIRCPHGHEWSDREVVPWAVRQVLHQSYTNSPVWLASPGQIMGMALPLIDEDQTLQPFAVDDVDEDDPRWGWECDTALPEGPALVQSMRLARDLANGAMLAEGTLFDLWHPAVGGDPVLSHMTTVVLALAIYAAAEQERRIILKEVSLEAVRLQLAATPADLLRALRPTGTADWGGRLRRVDAQRLDRATDQEWALWHGAALATVRCQAEFETNAHWSRSPSLSLVCRQYWEDDMTWYQGEIGGFPV</sequence>
<dbReference type="Proteomes" id="UP001592531">
    <property type="component" value="Unassembled WGS sequence"/>
</dbReference>
<dbReference type="RefSeq" id="WP_380537516.1">
    <property type="nucleotide sequence ID" value="NZ_JBHFAB010000013.1"/>
</dbReference>
<evidence type="ECO:0000313" key="1">
    <source>
        <dbReference type="EMBL" id="MFC1418720.1"/>
    </source>
</evidence>
<evidence type="ECO:0000313" key="2">
    <source>
        <dbReference type="Proteomes" id="UP001592531"/>
    </source>
</evidence>
<accession>A0ABV6VY81</accession>